<dbReference type="PANTHER" id="PTHR43798">
    <property type="entry name" value="MONOACYLGLYCEROL LIPASE"/>
    <property type="match status" value="1"/>
</dbReference>
<dbReference type="RefSeq" id="WP_153664365.1">
    <property type="nucleotide sequence ID" value="NZ_JAAIKR010000006.1"/>
</dbReference>
<dbReference type="Pfam" id="PF00561">
    <property type="entry name" value="Abhydrolase_1"/>
    <property type="match status" value="1"/>
</dbReference>
<evidence type="ECO:0000313" key="4">
    <source>
        <dbReference type="EMBL" id="MBR9727957.1"/>
    </source>
</evidence>
<evidence type="ECO:0000313" key="5">
    <source>
        <dbReference type="Proteomes" id="UP000811844"/>
    </source>
</evidence>
<keyword evidence="5" id="KW-1185">Reference proteome</keyword>
<dbReference type="InterPro" id="IPR050266">
    <property type="entry name" value="AB_hydrolase_sf"/>
</dbReference>
<reference evidence="4 5" key="1">
    <citation type="submission" date="2020-02" db="EMBL/GenBank/DDBJ databases">
        <title>Shewanella WXL01 sp. nov., a marine bacterium isolated from green algae in Luhuitou Fringing Reef (Northern South China Sea).</title>
        <authorList>
            <person name="Wang X."/>
        </authorList>
    </citation>
    <scope>NUCLEOTIDE SEQUENCE [LARGE SCALE GENOMIC DNA]</scope>
    <source>
        <strain evidence="4 5">MCCC 1A01895</strain>
    </source>
</reference>
<dbReference type="SUPFAM" id="SSF53474">
    <property type="entry name" value="alpha/beta-Hydrolases"/>
    <property type="match status" value="1"/>
</dbReference>
<dbReference type="GO" id="GO:0016787">
    <property type="term" value="F:hydrolase activity"/>
    <property type="evidence" value="ECO:0007669"/>
    <property type="project" value="UniProtKB-KW"/>
</dbReference>
<dbReference type="PANTHER" id="PTHR43798:SF31">
    <property type="entry name" value="AB HYDROLASE SUPERFAMILY PROTEIN YCLE"/>
    <property type="match status" value="1"/>
</dbReference>
<protein>
    <submittedName>
        <fullName evidence="4">Alpha/beta hydrolase</fullName>
    </submittedName>
</protein>
<proteinExistence type="inferred from homology"/>
<comment type="similarity">
    <text evidence="1">Belongs to the peptidase S33 family.</text>
</comment>
<evidence type="ECO:0000259" key="3">
    <source>
        <dbReference type="Pfam" id="PF00561"/>
    </source>
</evidence>
<dbReference type="InterPro" id="IPR000073">
    <property type="entry name" value="AB_hydrolase_1"/>
</dbReference>
<dbReference type="Gene3D" id="3.40.50.1820">
    <property type="entry name" value="alpha/beta hydrolase"/>
    <property type="match status" value="1"/>
</dbReference>
<keyword evidence="2 4" id="KW-0378">Hydrolase</keyword>
<dbReference type="Proteomes" id="UP000811844">
    <property type="component" value="Unassembled WGS sequence"/>
</dbReference>
<dbReference type="InterPro" id="IPR002410">
    <property type="entry name" value="Peptidase_S33"/>
</dbReference>
<feature type="domain" description="AB hydrolase-1" evidence="3">
    <location>
        <begin position="23"/>
        <end position="264"/>
    </location>
</feature>
<gene>
    <name evidence="4" type="ORF">G3R48_08160</name>
</gene>
<name>A0ABS5I1T7_9GAMM</name>
<sequence length="280" mass="31696">MNITLSNGHSVDIFVNTVGAGEPILFLHGGPGCCHDFIAPFFTPLTEHHQVIYYDQIGCGQSNWDIDFDYKIAYELEVIEAIRIAHGLDKITVVGESWGTYLGLQYASRFGQHIHQLILLSSVGYNLKHLHQFGEVLASKITAEDNQLLERYQAQQQQGVIDEHTANKLSQDVLNYYYLFDKNNTTKLTDQVINFDQNQRAVAQCDAEIDFIEHQEKLAQVDIYMYQGEADIMSAQIIAAQLVPQIKPTKFTPVAKCGHWIYLEQSAYINDEIARIIAAN</sequence>
<organism evidence="4 5">
    <name type="scientific">Shewanella intestini</name>
    <dbReference type="NCBI Taxonomy" id="2017544"/>
    <lineage>
        <taxon>Bacteria</taxon>
        <taxon>Pseudomonadati</taxon>
        <taxon>Pseudomonadota</taxon>
        <taxon>Gammaproteobacteria</taxon>
        <taxon>Alteromonadales</taxon>
        <taxon>Shewanellaceae</taxon>
        <taxon>Shewanella</taxon>
    </lineage>
</organism>
<comment type="caution">
    <text evidence="4">The sequence shown here is derived from an EMBL/GenBank/DDBJ whole genome shotgun (WGS) entry which is preliminary data.</text>
</comment>
<dbReference type="PRINTS" id="PR00793">
    <property type="entry name" value="PROAMNOPTASE"/>
</dbReference>
<dbReference type="InterPro" id="IPR029058">
    <property type="entry name" value="AB_hydrolase_fold"/>
</dbReference>
<evidence type="ECO:0000256" key="1">
    <source>
        <dbReference type="ARBA" id="ARBA00010088"/>
    </source>
</evidence>
<dbReference type="EMBL" id="JAAIKR010000006">
    <property type="protein sequence ID" value="MBR9727957.1"/>
    <property type="molecule type" value="Genomic_DNA"/>
</dbReference>
<evidence type="ECO:0000256" key="2">
    <source>
        <dbReference type="ARBA" id="ARBA00022801"/>
    </source>
</evidence>
<accession>A0ABS5I1T7</accession>